<evidence type="ECO:0000256" key="1">
    <source>
        <dbReference type="SAM" id="MobiDB-lite"/>
    </source>
</evidence>
<sequence>MNAKRFCCVVSSLAMLCSLPALAAEAPLRQALLQCQQQQSATERLDCYDQLASSLTPQARGQQRAAERRAPQASDRRSEADFGAPAPRQQEQLDRIHATVIQVEKSARDQLIIHFDNGQIWQQNSAEFYPVEPGQEHYVRRAALGSFLMGNDRNNRTTRVRRVE</sequence>
<evidence type="ECO:0000256" key="2">
    <source>
        <dbReference type="SAM" id="SignalP"/>
    </source>
</evidence>
<evidence type="ECO:0000313" key="3">
    <source>
        <dbReference type="EMBL" id="MDP4530304.1"/>
    </source>
</evidence>
<feature type="compositionally biased region" description="Basic and acidic residues" evidence="1">
    <location>
        <begin position="65"/>
        <end position="80"/>
    </location>
</feature>
<reference evidence="3 4" key="1">
    <citation type="submission" date="2023-08" db="EMBL/GenBank/DDBJ databases">
        <authorList>
            <person name="Joshi A."/>
            <person name="Thite S."/>
        </authorList>
    </citation>
    <scope>NUCLEOTIDE SEQUENCE [LARGE SCALE GENOMIC DNA]</scope>
    <source>
        <strain evidence="3 4">1E1</strain>
    </source>
</reference>
<feature type="chain" id="PRO_5045923941" evidence="2">
    <location>
        <begin position="24"/>
        <end position="164"/>
    </location>
</feature>
<feature type="region of interest" description="Disordered" evidence="1">
    <location>
        <begin position="56"/>
        <end position="89"/>
    </location>
</feature>
<keyword evidence="2" id="KW-0732">Signal</keyword>
<protein>
    <submittedName>
        <fullName evidence="3">Uncharacterized protein</fullName>
    </submittedName>
</protein>
<proteinExistence type="predicted"/>
<comment type="caution">
    <text evidence="3">The sequence shown here is derived from an EMBL/GenBank/DDBJ whole genome shotgun (WGS) entry which is preliminary data.</text>
</comment>
<gene>
    <name evidence="3" type="ORF">Q3O59_14835</name>
</gene>
<accession>A0ABT9GTU1</accession>
<dbReference type="RefSeq" id="WP_305946332.1">
    <property type="nucleotide sequence ID" value="NZ_JAUZVY010000007.1"/>
</dbReference>
<keyword evidence="4" id="KW-1185">Reference proteome</keyword>
<dbReference type="EMBL" id="JAUZVY010000007">
    <property type="protein sequence ID" value="MDP4530304.1"/>
    <property type="molecule type" value="Genomic_DNA"/>
</dbReference>
<dbReference type="Proteomes" id="UP001236258">
    <property type="component" value="Unassembled WGS sequence"/>
</dbReference>
<name>A0ABT9GTU1_9GAMM</name>
<evidence type="ECO:0000313" key="4">
    <source>
        <dbReference type="Proteomes" id="UP001236258"/>
    </source>
</evidence>
<feature type="signal peptide" evidence="2">
    <location>
        <begin position="1"/>
        <end position="23"/>
    </location>
</feature>
<organism evidence="3 4">
    <name type="scientific">Alkalimonas delamerensis</name>
    <dbReference type="NCBI Taxonomy" id="265981"/>
    <lineage>
        <taxon>Bacteria</taxon>
        <taxon>Pseudomonadati</taxon>
        <taxon>Pseudomonadota</taxon>
        <taxon>Gammaproteobacteria</taxon>
        <taxon>Alkalimonas</taxon>
    </lineage>
</organism>